<name>A0A7W3QLQ9_ACTNM</name>
<dbReference type="Proteomes" id="UP000572680">
    <property type="component" value="Unassembled WGS sequence"/>
</dbReference>
<comment type="caution">
    <text evidence="1">The sequence shown here is derived from an EMBL/GenBank/DDBJ whole genome shotgun (WGS) entry which is preliminary data.</text>
</comment>
<organism evidence="1 2">
    <name type="scientific">Actinomadura namibiensis</name>
    <dbReference type="NCBI Taxonomy" id="182080"/>
    <lineage>
        <taxon>Bacteria</taxon>
        <taxon>Bacillati</taxon>
        <taxon>Actinomycetota</taxon>
        <taxon>Actinomycetes</taxon>
        <taxon>Streptosporangiales</taxon>
        <taxon>Thermomonosporaceae</taxon>
        <taxon>Actinomadura</taxon>
    </lineage>
</organism>
<gene>
    <name evidence="1" type="ORF">HNR61_003419</name>
</gene>
<proteinExistence type="predicted"/>
<evidence type="ECO:0000313" key="1">
    <source>
        <dbReference type="EMBL" id="MBA8951779.1"/>
    </source>
</evidence>
<protein>
    <submittedName>
        <fullName evidence="1">Uncharacterized protein</fullName>
    </submittedName>
</protein>
<evidence type="ECO:0000313" key="2">
    <source>
        <dbReference type="Proteomes" id="UP000572680"/>
    </source>
</evidence>
<dbReference type="EMBL" id="JACJIA010000004">
    <property type="protein sequence ID" value="MBA8951779.1"/>
    <property type="molecule type" value="Genomic_DNA"/>
</dbReference>
<keyword evidence="2" id="KW-1185">Reference proteome</keyword>
<sequence length="37" mass="4471">MDVLRLLRCLGHRLDHRTPPTMEFQRDRLLRVIAGER</sequence>
<dbReference type="AlphaFoldDB" id="A0A7W3QLQ9"/>
<accession>A0A7W3QLQ9</accession>
<reference evidence="1 2" key="1">
    <citation type="submission" date="2020-08" db="EMBL/GenBank/DDBJ databases">
        <title>Genomic Encyclopedia of Type Strains, Phase IV (KMG-IV): sequencing the most valuable type-strain genomes for metagenomic binning, comparative biology and taxonomic classification.</title>
        <authorList>
            <person name="Goeker M."/>
        </authorList>
    </citation>
    <scope>NUCLEOTIDE SEQUENCE [LARGE SCALE GENOMIC DNA]</scope>
    <source>
        <strain evidence="1 2">DSM 44197</strain>
    </source>
</reference>